<dbReference type="SUPFAM" id="SSF46689">
    <property type="entry name" value="Homeodomain-like"/>
    <property type="match status" value="1"/>
</dbReference>
<keyword evidence="2 4" id="KW-0238">DNA-binding</keyword>
<comment type="caution">
    <text evidence="6">The sequence shown here is derived from an EMBL/GenBank/DDBJ whole genome shotgun (WGS) entry which is preliminary data.</text>
</comment>
<keyword evidence="1" id="KW-0805">Transcription regulation</keyword>
<sequence>MTGEGRQSERDAIVRAAYRLIGRDASSTTSIENILRSARVNRRTFYRHFASKDDLIIAMQDWAGELILSGVRQAVGTAASPPAAVAAWIDEYLSIGWDEARFRDALAFLSSEVTGAPGIAAALEATYDRHREPLTEALAAGLADGSLPGARPELDAFAIHAVAVRHVEARIRGHLDKDFGDVRNAVVGLVLTGLAAPAHHRKSGPAPASRSAPVT</sequence>
<dbReference type="PROSITE" id="PS01081">
    <property type="entry name" value="HTH_TETR_1"/>
    <property type="match status" value="1"/>
</dbReference>
<evidence type="ECO:0000313" key="7">
    <source>
        <dbReference type="Proteomes" id="UP000466523"/>
    </source>
</evidence>
<name>A0A7K3L8E7_9MYCO</name>
<dbReference type="Gene3D" id="1.10.357.10">
    <property type="entry name" value="Tetracycline Repressor, domain 2"/>
    <property type="match status" value="1"/>
</dbReference>
<dbReference type="InterPro" id="IPR050109">
    <property type="entry name" value="HTH-type_TetR-like_transc_reg"/>
</dbReference>
<dbReference type="EMBL" id="JAACYR010000004">
    <property type="protein sequence ID" value="NDJ87886.1"/>
    <property type="molecule type" value="Genomic_DNA"/>
</dbReference>
<keyword evidence="3" id="KW-0804">Transcription</keyword>
<dbReference type="InterPro" id="IPR023772">
    <property type="entry name" value="DNA-bd_HTH_TetR-type_CS"/>
</dbReference>
<dbReference type="SUPFAM" id="SSF48498">
    <property type="entry name" value="Tetracyclin repressor-like, C-terminal domain"/>
    <property type="match status" value="1"/>
</dbReference>
<dbReference type="PROSITE" id="PS50977">
    <property type="entry name" value="HTH_TETR_2"/>
    <property type="match status" value="1"/>
</dbReference>
<evidence type="ECO:0000313" key="6">
    <source>
        <dbReference type="EMBL" id="NDJ87886.1"/>
    </source>
</evidence>
<evidence type="ECO:0000256" key="4">
    <source>
        <dbReference type="PROSITE-ProRule" id="PRU00335"/>
    </source>
</evidence>
<accession>A0A7K3L8E7</accession>
<reference evidence="6 7" key="1">
    <citation type="submission" date="2020-01" db="EMBL/GenBank/DDBJ databases">
        <authorList>
            <person name="Sanchez-Estrada R."/>
            <person name="Gonzalez-Y-Merchand J.A."/>
            <person name="Rivera-Gutierrez S."/>
        </authorList>
    </citation>
    <scope>NUCLEOTIDE SEQUENCE [LARGE SCALE GENOMIC DNA]</scope>
    <source>
        <strain evidence="6 7">CST 7247</strain>
    </source>
</reference>
<dbReference type="InterPro" id="IPR001647">
    <property type="entry name" value="HTH_TetR"/>
</dbReference>
<dbReference type="InterPro" id="IPR009057">
    <property type="entry name" value="Homeodomain-like_sf"/>
</dbReference>
<evidence type="ECO:0000256" key="1">
    <source>
        <dbReference type="ARBA" id="ARBA00023015"/>
    </source>
</evidence>
<dbReference type="AlphaFoldDB" id="A0A7K3L8E7"/>
<dbReference type="GO" id="GO:0000976">
    <property type="term" value="F:transcription cis-regulatory region binding"/>
    <property type="evidence" value="ECO:0007669"/>
    <property type="project" value="TreeGrafter"/>
</dbReference>
<dbReference type="PANTHER" id="PTHR30055:SF238">
    <property type="entry name" value="MYCOFACTOCIN BIOSYNTHESIS TRANSCRIPTIONAL REGULATOR MFTR-RELATED"/>
    <property type="match status" value="1"/>
</dbReference>
<dbReference type="Proteomes" id="UP000466523">
    <property type="component" value="Unassembled WGS sequence"/>
</dbReference>
<proteinExistence type="predicted"/>
<dbReference type="InterPro" id="IPR036271">
    <property type="entry name" value="Tet_transcr_reg_TetR-rel_C_sf"/>
</dbReference>
<evidence type="ECO:0000259" key="5">
    <source>
        <dbReference type="PROSITE" id="PS50977"/>
    </source>
</evidence>
<dbReference type="RefSeq" id="WP_162111601.1">
    <property type="nucleotide sequence ID" value="NZ_JAACYR010000004.1"/>
</dbReference>
<gene>
    <name evidence="6" type="ORF">GWR20_01735</name>
</gene>
<dbReference type="Pfam" id="PF00440">
    <property type="entry name" value="TetR_N"/>
    <property type="match status" value="1"/>
</dbReference>
<organism evidence="6 7">
    <name type="scientific">Mycolicibacter kumamotonensis</name>
    <dbReference type="NCBI Taxonomy" id="354243"/>
    <lineage>
        <taxon>Bacteria</taxon>
        <taxon>Bacillati</taxon>
        <taxon>Actinomycetota</taxon>
        <taxon>Actinomycetes</taxon>
        <taxon>Mycobacteriales</taxon>
        <taxon>Mycobacteriaceae</taxon>
        <taxon>Mycolicibacter</taxon>
    </lineage>
</organism>
<feature type="domain" description="HTH tetR-type" evidence="5">
    <location>
        <begin position="7"/>
        <end position="67"/>
    </location>
</feature>
<evidence type="ECO:0000256" key="3">
    <source>
        <dbReference type="ARBA" id="ARBA00023163"/>
    </source>
</evidence>
<dbReference type="GO" id="GO:0003700">
    <property type="term" value="F:DNA-binding transcription factor activity"/>
    <property type="evidence" value="ECO:0007669"/>
    <property type="project" value="TreeGrafter"/>
</dbReference>
<feature type="DNA-binding region" description="H-T-H motif" evidence="4">
    <location>
        <begin position="30"/>
        <end position="49"/>
    </location>
</feature>
<dbReference type="PANTHER" id="PTHR30055">
    <property type="entry name" value="HTH-TYPE TRANSCRIPTIONAL REGULATOR RUTR"/>
    <property type="match status" value="1"/>
</dbReference>
<evidence type="ECO:0000256" key="2">
    <source>
        <dbReference type="ARBA" id="ARBA00023125"/>
    </source>
</evidence>
<dbReference type="Gene3D" id="1.10.10.60">
    <property type="entry name" value="Homeodomain-like"/>
    <property type="match status" value="1"/>
</dbReference>
<protein>
    <submittedName>
        <fullName evidence="6">TetR/AcrR family transcriptional regulator</fullName>
    </submittedName>
</protein>